<keyword evidence="3 4" id="KW-0378">Hydrolase</keyword>
<feature type="region of interest" description="Disordered" evidence="5">
    <location>
        <begin position="144"/>
        <end position="169"/>
    </location>
</feature>
<protein>
    <submittedName>
        <fullName evidence="7">ADP-ribose pyrophosphatase YjhB, NUDIX family</fullName>
    </submittedName>
</protein>
<evidence type="ECO:0000259" key="6">
    <source>
        <dbReference type="PROSITE" id="PS51462"/>
    </source>
</evidence>
<evidence type="ECO:0000256" key="3">
    <source>
        <dbReference type="ARBA" id="ARBA00022801"/>
    </source>
</evidence>
<keyword evidence="8" id="KW-1185">Reference proteome</keyword>
<evidence type="ECO:0000256" key="1">
    <source>
        <dbReference type="ARBA" id="ARBA00001946"/>
    </source>
</evidence>
<dbReference type="CDD" id="cd04683">
    <property type="entry name" value="NUDIX_Hydrolase"/>
    <property type="match status" value="1"/>
</dbReference>
<dbReference type="EMBL" id="JAMTCP010000045">
    <property type="protein sequence ID" value="MCP2261622.1"/>
    <property type="molecule type" value="Genomic_DNA"/>
</dbReference>
<name>A0ABT1I1F5_STRSD</name>
<comment type="caution">
    <text evidence="7">The sequence shown here is derived from an EMBL/GenBank/DDBJ whole genome shotgun (WGS) entry which is preliminary data.</text>
</comment>
<evidence type="ECO:0000313" key="8">
    <source>
        <dbReference type="Proteomes" id="UP001205311"/>
    </source>
</evidence>
<dbReference type="InterPro" id="IPR015797">
    <property type="entry name" value="NUDIX_hydrolase-like_dom_sf"/>
</dbReference>
<evidence type="ECO:0000313" key="7">
    <source>
        <dbReference type="EMBL" id="MCP2261622.1"/>
    </source>
</evidence>
<dbReference type="PROSITE" id="PS00893">
    <property type="entry name" value="NUDIX_BOX"/>
    <property type="match status" value="1"/>
</dbReference>
<proteinExistence type="inferred from homology"/>
<comment type="similarity">
    <text evidence="2 4">Belongs to the Nudix hydrolase family.</text>
</comment>
<evidence type="ECO:0000256" key="2">
    <source>
        <dbReference type="ARBA" id="ARBA00005582"/>
    </source>
</evidence>
<dbReference type="Proteomes" id="UP001205311">
    <property type="component" value="Unassembled WGS sequence"/>
</dbReference>
<dbReference type="RefSeq" id="WP_253672621.1">
    <property type="nucleotide sequence ID" value="NZ_JAMTCP010000045.1"/>
</dbReference>
<dbReference type="InterPro" id="IPR020084">
    <property type="entry name" value="NUDIX_hydrolase_CS"/>
</dbReference>
<reference evidence="7 8" key="1">
    <citation type="submission" date="2022-06" db="EMBL/GenBank/DDBJ databases">
        <title>Genomic Encyclopedia of Archaeal and Bacterial Type Strains, Phase II (KMG-II): from individual species to whole genera.</title>
        <authorList>
            <person name="Goeker M."/>
        </authorList>
    </citation>
    <scope>NUCLEOTIDE SEQUENCE [LARGE SCALE GENOMIC DNA]</scope>
    <source>
        <strain evidence="7 8">DSM 40477</strain>
    </source>
</reference>
<dbReference type="Gene3D" id="3.90.79.10">
    <property type="entry name" value="Nucleoside Triphosphate Pyrophosphohydrolase"/>
    <property type="match status" value="1"/>
</dbReference>
<dbReference type="PROSITE" id="PS51462">
    <property type="entry name" value="NUDIX"/>
    <property type="match status" value="1"/>
</dbReference>
<dbReference type="SUPFAM" id="SSF55811">
    <property type="entry name" value="Nudix"/>
    <property type="match status" value="1"/>
</dbReference>
<evidence type="ECO:0000256" key="4">
    <source>
        <dbReference type="RuleBase" id="RU003476"/>
    </source>
</evidence>
<dbReference type="InterPro" id="IPR020476">
    <property type="entry name" value="Nudix_hydrolase"/>
</dbReference>
<comment type="cofactor">
    <cofactor evidence="1">
        <name>Mg(2+)</name>
        <dbReference type="ChEBI" id="CHEBI:18420"/>
    </cofactor>
</comment>
<evidence type="ECO:0000256" key="5">
    <source>
        <dbReference type="SAM" id="MobiDB-lite"/>
    </source>
</evidence>
<dbReference type="PANTHER" id="PTHR43046:SF16">
    <property type="entry name" value="ADP-RIBOSE PYROPHOSPHATASE YJHB-RELATED"/>
    <property type="match status" value="1"/>
</dbReference>
<dbReference type="InterPro" id="IPR000086">
    <property type="entry name" value="NUDIX_hydrolase_dom"/>
</dbReference>
<dbReference type="PANTHER" id="PTHR43046">
    <property type="entry name" value="GDP-MANNOSE MANNOSYL HYDROLASE"/>
    <property type="match status" value="1"/>
</dbReference>
<sequence length="169" mass="18781">MADRHLIDVHVLLVRGGQVLLTRRRDTNPLFDGLWHLPSGKLDAGESVLHAAVREAEEEVGVLIEPDDLRHVHTLHVTGSGSEPRLGLFFEARRWVGEPTNREPDKCSAVSWFSLDSLPEKLIEYPAVGIRAYLTGVPFGVHGWTPRPVPTSTPPDRLSDSGRPRGYAR</sequence>
<gene>
    <name evidence="7" type="ORF">LX15_005348</name>
</gene>
<feature type="domain" description="Nudix hydrolase" evidence="6">
    <location>
        <begin position="4"/>
        <end position="138"/>
    </location>
</feature>
<organism evidence="7 8">
    <name type="scientific">Streptoalloteichus tenebrarius (strain ATCC 17920 / DSM 40477 / JCM 4838 / CBS 697.72 / NBRC 16177 / NCIMB 11028 / NRRL B-12390 / A12253. 1 / ISP 5477)</name>
    <name type="common">Streptomyces tenebrarius</name>
    <dbReference type="NCBI Taxonomy" id="1933"/>
    <lineage>
        <taxon>Bacteria</taxon>
        <taxon>Bacillati</taxon>
        <taxon>Actinomycetota</taxon>
        <taxon>Actinomycetes</taxon>
        <taxon>Pseudonocardiales</taxon>
        <taxon>Pseudonocardiaceae</taxon>
        <taxon>Streptoalloteichus</taxon>
    </lineage>
</organism>
<accession>A0ABT1I1F5</accession>
<dbReference type="Pfam" id="PF00293">
    <property type="entry name" value="NUDIX"/>
    <property type="match status" value="1"/>
</dbReference>
<dbReference type="PRINTS" id="PR00502">
    <property type="entry name" value="NUDIXFAMILY"/>
</dbReference>